<dbReference type="GeneID" id="94168212"/>
<sequence>MVFLIVERLGGSSRCVTLFTFALHFLHSLFSVVNFLSWVRTPESQLTQSVRNAYLALTILCCLFYFLGASVFYMWAWRFPEPEEMAKRRCVYGIGINLFLCDIPIFVVETHIVSRRRFPAAIMGFTYVLTCISFSYSLLRVWFFFMTRFIKLRLPAARPIATNYPPRATVAMPRDMDVVDYTGSDRAAGDVGLRGVASPTAAVGNTIFLNPRTGLYSDGWTSAAGLYHTPNAHRALSDSDYDSTSPYYAPSLDHTSTPRRPRQPGYRRGVDARLHSPRSNALPLRI</sequence>
<feature type="transmembrane region" description="Helical" evidence="2">
    <location>
        <begin position="12"/>
        <end position="33"/>
    </location>
</feature>
<gene>
    <name evidence="3" type="ORF">CUR178_00924</name>
</gene>
<feature type="transmembrane region" description="Helical" evidence="2">
    <location>
        <begin position="89"/>
        <end position="108"/>
    </location>
</feature>
<feature type="transmembrane region" description="Helical" evidence="2">
    <location>
        <begin position="120"/>
        <end position="145"/>
    </location>
</feature>
<protein>
    <submittedName>
        <fullName evidence="3">Uncharacterized protein</fullName>
    </submittedName>
</protein>
<evidence type="ECO:0000256" key="1">
    <source>
        <dbReference type="SAM" id="MobiDB-lite"/>
    </source>
</evidence>
<evidence type="ECO:0000313" key="4">
    <source>
        <dbReference type="Proteomes" id="UP000674179"/>
    </source>
</evidence>
<comment type="caution">
    <text evidence="3">The sequence shown here is derived from an EMBL/GenBank/DDBJ whole genome shotgun (WGS) entry which is preliminary data.</text>
</comment>
<organism evidence="3 4">
    <name type="scientific">Leishmania enriettii</name>
    <dbReference type="NCBI Taxonomy" id="5663"/>
    <lineage>
        <taxon>Eukaryota</taxon>
        <taxon>Discoba</taxon>
        <taxon>Euglenozoa</taxon>
        <taxon>Kinetoplastea</taxon>
        <taxon>Metakinetoplastina</taxon>
        <taxon>Trypanosomatida</taxon>
        <taxon>Trypanosomatidae</taxon>
        <taxon>Leishmaniinae</taxon>
        <taxon>Leishmania</taxon>
    </lineage>
</organism>
<keyword evidence="2" id="KW-0472">Membrane</keyword>
<dbReference type="KEGG" id="lenr:94168212"/>
<dbReference type="EMBL" id="JAFHKP010000035">
    <property type="protein sequence ID" value="KAG5467283.1"/>
    <property type="molecule type" value="Genomic_DNA"/>
</dbReference>
<dbReference type="OrthoDB" id="270285at2759"/>
<name>A0A836GNX6_LEIEN</name>
<dbReference type="AlphaFoldDB" id="A0A836GNX6"/>
<feature type="region of interest" description="Disordered" evidence="1">
    <location>
        <begin position="246"/>
        <end position="286"/>
    </location>
</feature>
<evidence type="ECO:0000313" key="3">
    <source>
        <dbReference type="EMBL" id="KAG5467283.1"/>
    </source>
</evidence>
<dbReference type="Proteomes" id="UP000674179">
    <property type="component" value="Chromosome 35"/>
</dbReference>
<keyword evidence="2" id="KW-1133">Transmembrane helix</keyword>
<dbReference type="RefSeq" id="XP_067688805.1">
    <property type="nucleotide sequence ID" value="XM_067832702.1"/>
</dbReference>
<proteinExistence type="predicted"/>
<keyword evidence="4" id="KW-1185">Reference proteome</keyword>
<evidence type="ECO:0000256" key="2">
    <source>
        <dbReference type="SAM" id="Phobius"/>
    </source>
</evidence>
<reference evidence="3 4" key="1">
    <citation type="submission" date="2021-02" db="EMBL/GenBank/DDBJ databases">
        <title>Leishmania (Mundinia) enrietti genome sequencing and assembly.</title>
        <authorList>
            <person name="Almutairi H."/>
            <person name="Gatherer D."/>
        </authorList>
    </citation>
    <scope>NUCLEOTIDE SEQUENCE [LARGE SCALE GENOMIC DNA]</scope>
    <source>
        <strain evidence="3">CUR178</strain>
    </source>
</reference>
<accession>A0A836GNX6</accession>
<feature type="transmembrane region" description="Helical" evidence="2">
    <location>
        <begin position="53"/>
        <end position="77"/>
    </location>
</feature>
<keyword evidence="2" id="KW-0812">Transmembrane</keyword>